<dbReference type="EMBL" id="JASBNA010000108">
    <property type="protein sequence ID" value="KAK7676669.1"/>
    <property type="molecule type" value="Genomic_DNA"/>
</dbReference>
<evidence type="ECO:0000313" key="3">
    <source>
        <dbReference type="EMBL" id="KAK7676669.1"/>
    </source>
</evidence>
<comment type="caution">
    <text evidence="3">The sequence shown here is derived from an EMBL/GenBank/DDBJ whole genome shotgun (WGS) entry which is preliminary data.</text>
</comment>
<dbReference type="PROSITE" id="PS50181">
    <property type="entry name" value="FBOX"/>
    <property type="match status" value="1"/>
</dbReference>
<evidence type="ECO:0000313" key="4">
    <source>
        <dbReference type="Proteomes" id="UP001385951"/>
    </source>
</evidence>
<dbReference type="InterPro" id="IPR036047">
    <property type="entry name" value="F-box-like_dom_sf"/>
</dbReference>
<reference evidence="3 4" key="1">
    <citation type="submission" date="2022-09" db="EMBL/GenBank/DDBJ databases">
        <authorList>
            <person name="Palmer J.M."/>
        </authorList>
    </citation>
    <scope>NUCLEOTIDE SEQUENCE [LARGE SCALE GENOMIC DNA]</scope>
    <source>
        <strain evidence="3 4">DSM 7382</strain>
    </source>
</reference>
<keyword evidence="1" id="KW-0732">Signal</keyword>
<feature type="domain" description="F-box" evidence="2">
    <location>
        <begin position="1"/>
        <end position="43"/>
    </location>
</feature>
<sequence>MWLPDDLVLCVLMTLRIASLLQFRQACKHIYSISLTKQLWVHVYFRDIVAQHLPFAGYWKNIDDLTASQLERLVLHVLRLNHRLRMHSPPIARSLYQRRSVTWVRLVQSQWLLVASSDDVTSIIALWSVSSLFTSKSGAPLAEASLSAPVVTGVVEVIGSSVTLAVELCGRTPQILVLNIAKHRHLTVFSRLQTLNNISHLRFLRGDYIGVSLVDNINVPCLVDWKHANVVRLRHLPDLQGGAVAMHMSERWVVVVRRGILEGYVHDGQHYKCWRVVKITHSVGTASFVQPDDSSAHSPAPLKLCITCTTGLFVYEILCRPDTGVLSLNILWHHNKPGMEPNPMMTQGMLGCTGGSVSWLWGSTRNLGFTVRFATARLPIGSREVHSTIFEWQDVNMPALYSSGVYDYDDARGVLILGNAYGELSLYDFSRSDPRLFRHYSSKSLVAVPHNGLDVLPAHRIPSYPAPPFPHWEDPEYVKNDLLQSWREHGLIHAPPGWSTDFVNAKDGNVPLIYAFLGRGSSVPCGFRMLENAAHFYGRPIPLLHTCNSPYHYDLAIVDVGGLLFMRDVDDPLFYAVNEGITLEQLVASVDQGWIPAQEITLDVSQQIREIWSYAMMDHERKVTRRNRCLELYRRGGRVNGRFLKSQLA</sequence>
<dbReference type="AlphaFoldDB" id="A0AAW0FDB8"/>
<keyword evidence="4" id="KW-1185">Reference proteome</keyword>
<evidence type="ECO:0000259" key="2">
    <source>
        <dbReference type="PROSITE" id="PS50181"/>
    </source>
</evidence>
<protein>
    <recommendedName>
        <fullName evidence="2">F-box domain-containing protein</fullName>
    </recommendedName>
</protein>
<organism evidence="3 4">
    <name type="scientific">Cerrena zonata</name>
    <dbReference type="NCBI Taxonomy" id="2478898"/>
    <lineage>
        <taxon>Eukaryota</taxon>
        <taxon>Fungi</taxon>
        <taxon>Dikarya</taxon>
        <taxon>Basidiomycota</taxon>
        <taxon>Agaricomycotina</taxon>
        <taxon>Agaricomycetes</taxon>
        <taxon>Polyporales</taxon>
        <taxon>Cerrenaceae</taxon>
        <taxon>Cerrena</taxon>
    </lineage>
</organism>
<proteinExistence type="predicted"/>
<accession>A0AAW0FDB8</accession>
<dbReference type="InterPro" id="IPR001810">
    <property type="entry name" value="F-box_dom"/>
</dbReference>
<gene>
    <name evidence="3" type="ORF">QCA50_020351</name>
</gene>
<evidence type="ECO:0000256" key="1">
    <source>
        <dbReference type="SAM" id="SignalP"/>
    </source>
</evidence>
<dbReference type="SUPFAM" id="SSF81383">
    <property type="entry name" value="F-box domain"/>
    <property type="match status" value="1"/>
</dbReference>
<name>A0AAW0FDB8_9APHY</name>
<feature type="signal peptide" evidence="1">
    <location>
        <begin position="1"/>
        <end position="20"/>
    </location>
</feature>
<dbReference type="Proteomes" id="UP001385951">
    <property type="component" value="Unassembled WGS sequence"/>
</dbReference>
<dbReference type="Pfam" id="PF12937">
    <property type="entry name" value="F-box-like"/>
    <property type="match status" value="1"/>
</dbReference>
<feature type="chain" id="PRO_5043833146" description="F-box domain-containing protein" evidence="1">
    <location>
        <begin position="21"/>
        <end position="649"/>
    </location>
</feature>